<feature type="non-terminal residue" evidence="1">
    <location>
        <position position="1"/>
    </location>
</feature>
<keyword evidence="2" id="KW-1185">Reference proteome</keyword>
<evidence type="ECO:0000313" key="1">
    <source>
        <dbReference type="EMBL" id="KAH0864160.1"/>
    </source>
</evidence>
<reference evidence="1 2" key="1">
    <citation type="submission" date="2021-05" db="EMBL/GenBank/DDBJ databases">
        <title>Genome Assembly of Synthetic Allotetraploid Brassica napus Reveals Homoeologous Exchanges between Subgenomes.</title>
        <authorList>
            <person name="Davis J.T."/>
        </authorList>
    </citation>
    <scope>NUCLEOTIDE SEQUENCE [LARGE SCALE GENOMIC DNA]</scope>
    <source>
        <strain evidence="2">cv. Da-Ae</strain>
        <tissue evidence="1">Seedling</tissue>
    </source>
</reference>
<name>A0ABQ7Y7J4_BRANA</name>
<evidence type="ECO:0000313" key="2">
    <source>
        <dbReference type="Proteomes" id="UP000824890"/>
    </source>
</evidence>
<proteinExistence type="predicted"/>
<dbReference type="PANTHER" id="PTHR23240:SF6">
    <property type="entry name" value="DNA CROSS-LINK REPAIR 1A PROTEIN"/>
    <property type="match status" value="1"/>
</dbReference>
<dbReference type="Proteomes" id="UP000824890">
    <property type="component" value="Unassembled WGS sequence"/>
</dbReference>
<accession>A0ABQ7Y7J4</accession>
<dbReference type="Gene3D" id="3.40.50.12650">
    <property type="match status" value="1"/>
</dbReference>
<protein>
    <submittedName>
        <fullName evidence="1">Uncharacterized protein</fullName>
    </submittedName>
</protein>
<sequence>KDRLFLAVERKLRQKIYINPSKLKLLECLGFSKDEMQWFTVKEEESHIHIYCTLVDAFKFRTTENIANRCTVSYELNEFVQRVSPEVIIPSVYNDGPDSAAAMVSMLFT</sequence>
<dbReference type="EMBL" id="JAGKQM010000018">
    <property type="protein sequence ID" value="KAH0864160.1"/>
    <property type="molecule type" value="Genomic_DNA"/>
</dbReference>
<comment type="caution">
    <text evidence="1">The sequence shown here is derived from an EMBL/GenBank/DDBJ whole genome shotgun (WGS) entry which is preliminary data.</text>
</comment>
<organism evidence="1 2">
    <name type="scientific">Brassica napus</name>
    <name type="common">Rape</name>
    <dbReference type="NCBI Taxonomy" id="3708"/>
    <lineage>
        <taxon>Eukaryota</taxon>
        <taxon>Viridiplantae</taxon>
        <taxon>Streptophyta</taxon>
        <taxon>Embryophyta</taxon>
        <taxon>Tracheophyta</taxon>
        <taxon>Spermatophyta</taxon>
        <taxon>Magnoliopsida</taxon>
        <taxon>eudicotyledons</taxon>
        <taxon>Gunneridae</taxon>
        <taxon>Pentapetalae</taxon>
        <taxon>rosids</taxon>
        <taxon>malvids</taxon>
        <taxon>Brassicales</taxon>
        <taxon>Brassicaceae</taxon>
        <taxon>Brassiceae</taxon>
        <taxon>Brassica</taxon>
    </lineage>
</organism>
<gene>
    <name evidence="1" type="ORF">HID58_081371</name>
</gene>
<dbReference type="PANTHER" id="PTHR23240">
    <property type="entry name" value="DNA CROSS-LINK REPAIR PROTEIN PSO2/SNM1-RELATED"/>
    <property type="match status" value="1"/>
</dbReference>